<sequence length="93" mass="10544">MTDIQPYQIVVVLAFLAVLFAVQIFLKYGRMPQNQMRSVDRLRLVQQISIGQKERLLLVSVDNEEFLITCPKHGQLSVVPVHSGRSEAEAQHA</sequence>
<gene>
    <name evidence="7" type="ORF">NIG5292_02178</name>
</gene>
<keyword evidence="5 6" id="KW-0472">Membrane</keyword>
<evidence type="ECO:0000313" key="8">
    <source>
        <dbReference type="Proteomes" id="UP000048949"/>
    </source>
</evidence>
<proteinExistence type="predicted"/>
<comment type="subcellular location">
    <subcellularLocation>
        <location evidence="1">Cell membrane</location>
    </subcellularLocation>
</comment>
<evidence type="ECO:0000256" key="5">
    <source>
        <dbReference type="ARBA" id="ARBA00023136"/>
    </source>
</evidence>
<keyword evidence="7" id="KW-0282">Flagellum</keyword>
<dbReference type="AlphaFoldDB" id="A0A0U1NN10"/>
<keyword evidence="7" id="KW-0966">Cell projection</keyword>
<dbReference type="GO" id="GO:0016020">
    <property type="term" value="C:membrane"/>
    <property type="evidence" value="ECO:0007669"/>
    <property type="project" value="InterPro"/>
</dbReference>
<dbReference type="EMBL" id="CVQV01000013">
    <property type="protein sequence ID" value="CRK76121.1"/>
    <property type="molecule type" value="Genomic_DNA"/>
</dbReference>
<evidence type="ECO:0000256" key="6">
    <source>
        <dbReference type="SAM" id="Phobius"/>
    </source>
</evidence>
<keyword evidence="3 6" id="KW-0812">Transmembrane</keyword>
<dbReference type="RefSeq" id="WP_048599537.1">
    <property type="nucleotide sequence ID" value="NZ_CVPC01000013.1"/>
</dbReference>
<keyword evidence="2" id="KW-1003">Cell membrane</keyword>
<evidence type="ECO:0000256" key="4">
    <source>
        <dbReference type="ARBA" id="ARBA00022989"/>
    </source>
</evidence>
<dbReference type="GO" id="GO:0044781">
    <property type="term" value="P:bacterial-type flagellum organization"/>
    <property type="evidence" value="ECO:0007669"/>
    <property type="project" value="InterPro"/>
</dbReference>
<keyword evidence="4 6" id="KW-1133">Transmembrane helix</keyword>
<dbReference type="STRING" id="282199.GCA_001049735_02177"/>
<evidence type="ECO:0000256" key="3">
    <source>
        <dbReference type="ARBA" id="ARBA00022692"/>
    </source>
</evidence>
<feature type="transmembrane region" description="Helical" evidence="6">
    <location>
        <begin position="6"/>
        <end position="26"/>
    </location>
</feature>
<reference evidence="7 8" key="1">
    <citation type="submission" date="2015-04" db="EMBL/GenBank/DDBJ databases">
        <authorList>
            <person name="Syromyatnikov M.Y."/>
            <person name="Popov V.N."/>
        </authorList>
    </citation>
    <scope>NUCLEOTIDE SEQUENCE [LARGE SCALE GENOMIC DNA]</scope>
    <source>
        <strain evidence="7 8">CECT 5292</strain>
    </source>
</reference>
<keyword evidence="7" id="KW-0969">Cilium</keyword>
<evidence type="ECO:0000256" key="1">
    <source>
        <dbReference type="ARBA" id="ARBA00004236"/>
    </source>
</evidence>
<protein>
    <submittedName>
        <fullName evidence="7">Flagellar biosynthetic protein FliO</fullName>
    </submittedName>
</protein>
<organism evidence="7 8">
    <name type="scientific">Nereida ignava</name>
    <dbReference type="NCBI Taxonomy" id="282199"/>
    <lineage>
        <taxon>Bacteria</taxon>
        <taxon>Pseudomonadati</taxon>
        <taxon>Pseudomonadota</taxon>
        <taxon>Alphaproteobacteria</taxon>
        <taxon>Rhodobacterales</taxon>
        <taxon>Roseobacteraceae</taxon>
        <taxon>Nereida</taxon>
    </lineage>
</organism>
<evidence type="ECO:0000256" key="2">
    <source>
        <dbReference type="ARBA" id="ARBA00022475"/>
    </source>
</evidence>
<dbReference type="InterPro" id="IPR022781">
    <property type="entry name" value="Flagellar_biosynth_FliO"/>
</dbReference>
<name>A0A0U1NN10_9RHOB</name>
<dbReference type="Pfam" id="PF04347">
    <property type="entry name" value="FliO"/>
    <property type="match status" value="1"/>
</dbReference>
<keyword evidence="8" id="KW-1185">Reference proteome</keyword>
<dbReference type="Proteomes" id="UP000048949">
    <property type="component" value="Unassembled WGS sequence"/>
</dbReference>
<evidence type="ECO:0000313" key="7">
    <source>
        <dbReference type="EMBL" id="CRK76121.1"/>
    </source>
</evidence>
<accession>A0A0U1NN10</accession>